<evidence type="ECO:0000313" key="3">
    <source>
        <dbReference type="Proteomes" id="UP000193986"/>
    </source>
</evidence>
<proteinExistence type="predicted"/>
<evidence type="ECO:0000313" key="2">
    <source>
        <dbReference type="EMBL" id="ORY22751.1"/>
    </source>
</evidence>
<feature type="region of interest" description="Disordered" evidence="1">
    <location>
        <begin position="230"/>
        <end position="250"/>
    </location>
</feature>
<comment type="caution">
    <text evidence="2">The sequence shown here is derived from an EMBL/GenBank/DDBJ whole genome shotgun (WGS) entry which is preliminary data.</text>
</comment>
<name>A0A1Y2AJM3_9TREE</name>
<feature type="region of interest" description="Disordered" evidence="1">
    <location>
        <begin position="1"/>
        <end position="31"/>
    </location>
</feature>
<evidence type="ECO:0000256" key="1">
    <source>
        <dbReference type="SAM" id="MobiDB-lite"/>
    </source>
</evidence>
<accession>A0A1Y2AJM3</accession>
<dbReference type="AlphaFoldDB" id="A0A1Y2AJM3"/>
<feature type="region of interest" description="Disordered" evidence="1">
    <location>
        <begin position="292"/>
        <end position="315"/>
    </location>
</feature>
<reference evidence="2 3" key="1">
    <citation type="submission" date="2016-07" db="EMBL/GenBank/DDBJ databases">
        <title>Pervasive Adenine N6-methylation of Active Genes in Fungi.</title>
        <authorList>
            <consortium name="DOE Joint Genome Institute"/>
            <person name="Mondo S.J."/>
            <person name="Dannebaum R.O."/>
            <person name="Kuo R.C."/>
            <person name="Labutti K."/>
            <person name="Haridas S."/>
            <person name="Kuo A."/>
            <person name="Salamov A."/>
            <person name="Ahrendt S.R."/>
            <person name="Lipzen A."/>
            <person name="Sullivan W."/>
            <person name="Andreopoulos W.B."/>
            <person name="Clum A."/>
            <person name="Lindquist E."/>
            <person name="Daum C."/>
            <person name="Ramamoorthy G.K."/>
            <person name="Gryganskyi A."/>
            <person name="Culley D."/>
            <person name="Magnuson J.K."/>
            <person name="James T.Y."/>
            <person name="O'Malley M.A."/>
            <person name="Stajich J.E."/>
            <person name="Spatafora J.W."/>
            <person name="Visel A."/>
            <person name="Grigoriev I.V."/>
        </authorList>
    </citation>
    <scope>NUCLEOTIDE SEQUENCE [LARGE SCALE GENOMIC DNA]</scope>
    <source>
        <strain evidence="2 3">68-887.2</strain>
    </source>
</reference>
<gene>
    <name evidence="2" type="ORF">BCR39DRAFT_508012</name>
</gene>
<dbReference type="InParanoid" id="A0A1Y2AJM3"/>
<sequence>MTTPDASLPFKDKLPTESSSSMTGHSQASFSTSTAAKISIPELLDRFETVNTGGVCLNQAIRERQAALKDTDTCPFQWRMSSQESDALGSLRKDIESHQTRDQGTETSGIAEFLLGSLATIEESLLCGFQVVQGHEGQLTEICDDHIELVEECTNLHMDWIVDTAKLEASQSGVLRSNSSDPSATINYRAVWNTIVWGLLRSQPATGQVNSSLSGAQTLIKWQFAKRNLREKPTDQDEETEEDKKSRSLVEKFNSSVDNIPSLGSRYQNDRSAMMQELNSIRRLFDTVKPEPDARFQEFEEDDDVRSSSSDSTAR</sequence>
<feature type="compositionally biased region" description="Polar residues" evidence="1">
    <location>
        <begin position="16"/>
        <end position="31"/>
    </location>
</feature>
<protein>
    <submittedName>
        <fullName evidence="2">Uncharacterized protein</fullName>
    </submittedName>
</protein>
<dbReference type="EMBL" id="MCFC01000088">
    <property type="protein sequence ID" value="ORY22751.1"/>
    <property type="molecule type" value="Genomic_DNA"/>
</dbReference>
<organism evidence="2 3">
    <name type="scientific">Naematelia encephala</name>
    <dbReference type="NCBI Taxonomy" id="71784"/>
    <lineage>
        <taxon>Eukaryota</taxon>
        <taxon>Fungi</taxon>
        <taxon>Dikarya</taxon>
        <taxon>Basidiomycota</taxon>
        <taxon>Agaricomycotina</taxon>
        <taxon>Tremellomycetes</taxon>
        <taxon>Tremellales</taxon>
        <taxon>Naemateliaceae</taxon>
        <taxon>Naematelia</taxon>
    </lineage>
</organism>
<dbReference type="Proteomes" id="UP000193986">
    <property type="component" value="Unassembled WGS sequence"/>
</dbReference>
<keyword evidence="3" id="KW-1185">Reference proteome</keyword>